<dbReference type="NCBIfam" id="TIGR00229">
    <property type="entry name" value="sensory_box"/>
    <property type="match status" value="2"/>
</dbReference>
<feature type="domain" description="Response regulatory" evidence="9">
    <location>
        <begin position="4"/>
        <end position="119"/>
    </location>
</feature>
<keyword evidence="5" id="KW-0067">ATP-binding</keyword>
<dbReference type="Gene3D" id="1.10.287.130">
    <property type="match status" value="1"/>
</dbReference>
<evidence type="ECO:0000259" key="8">
    <source>
        <dbReference type="PROSITE" id="PS50109"/>
    </source>
</evidence>
<evidence type="ECO:0000256" key="5">
    <source>
        <dbReference type="ARBA" id="ARBA00022840"/>
    </source>
</evidence>
<dbReference type="SUPFAM" id="SSF55874">
    <property type="entry name" value="ATPase domain of HSP90 chaperone/DNA topoisomerase II/histidine kinase"/>
    <property type="match status" value="1"/>
</dbReference>
<feature type="domain" description="PAS" evidence="10">
    <location>
        <begin position="131"/>
        <end position="204"/>
    </location>
</feature>
<gene>
    <name evidence="12" type="ORF">FGU65_03075</name>
</gene>
<sequence>MTSSILVVEDEAIVARVIEKKLMGAGYSVPAVVQSGEDAISVAAATRPDLVLMDIRLQGVMDGIEAAQQIRDQHDIPVVYLTAFADEATFDRAKRTGPFGYLIKPFGERDLLLTIELALYRHRLENAVSESREWYSTTLRSIGDGVIATDRDGIVKFMNPAAEMLTGWQQDEVRGKHLREIFRISADEAGERQFDLFSLVMQNHGSAMFPGRTVLLPREGTKRDVAVNGAPIRNRWGTVQGAVFVFQDITERRRIERELDEYRNGLEEVVRERTAELLAANRRLQCEISDRKKAEADLFAEKDFLNVVLRSITDGIIVIDPSGRIVLMNPGAEILTGCRQYQALGRLVEDVLAVTGAHGSMNLADYLDRADRETADEELVLVAREGARRTIALTVSTICKGDDVPLGILLILQDVTERRRHEEELLKSQKLESIGTLAGGIAHEFNNVLTSVMGNITVAGMDIPPGTAADRLNEAEKDLFRAQRLTQRLLTFSQGGMPVKEVLPLADIIRNAAESTLRESYIHGSYQIPEGLWDVEIDEGQISQALANILINAREAMPGGGTVTIRAGNRIVEDGDLPSVKPGRYVCTTIEDQGAGIPAEQVSKIFDPFFTTKEQGTGLGLTSARSIIRKHNGHIEIESKAGCGTTVSFYLPASVKETEGTGCTDEALQSGSGRVLLMDDEEALLDVTALMLGRLGYKAVPTKSGTEAIEQYRKAMQEGCPFDAVILDLTIPGGLGGKETLVNLKSLDTGVRAIVSSGYSHDPVMSEYHSYGFRGVLPKPYTMTMLQRVLQQVVGKG</sequence>
<evidence type="ECO:0000259" key="10">
    <source>
        <dbReference type="PROSITE" id="PS50112"/>
    </source>
</evidence>
<dbReference type="InterPro" id="IPR036097">
    <property type="entry name" value="HisK_dim/P_sf"/>
</dbReference>
<dbReference type="InterPro" id="IPR013656">
    <property type="entry name" value="PAS_4"/>
</dbReference>
<dbReference type="SUPFAM" id="SSF52172">
    <property type="entry name" value="CheY-like"/>
    <property type="match status" value="2"/>
</dbReference>
<evidence type="ECO:0000256" key="1">
    <source>
        <dbReference type="ARBA" id="ARBA00022553"/>
    </source>
</evidence>
<accession>A0ABT8M7I0</accession>
<dbReference type="PANTHER" id="PTHR43065:SF42">
    <property type="entry name" value="TWO-COMPONENT SENSOR PPRA"/>
    <property type="match status" value="1"/>
</dbReference>
<dbReference type="InterPro" id="IPR013767">
    <property type="entry name" value="PAS_fold"/>
</dbReference>
<dbReference type="Gene3D" id="3.40.50.2300">
    <property type="match status" value="2"/>
</dbReference>
<feature type="modified residue" description="4-aspartylphosphate" evidence="7">
    <location>
        <position position="728"/>
    </location>
</feature>
<evidence type="ECO:0000313" key="12">
    <source>
        <dbReference type="EMBL" id="MDN7023883.1"/>
    </source>
</evidence>
<protein>
    <submittedName>
        <fullName evidence="12">Response regulator</fullName>
    </submittedName>
</protein>
<feature type="domain" description="PAC" evidence="11">
    <location>
        <begin position="209"/>
        <end position="261"/>
    </location>
</feature>
<keyword evidence="2" id="KW-0808">Transferase</keyword>
<organism evidence="12 13">
    <name type="scientific">Methanoculleus frigidifontis</name>
    <dbReference type="NCBI Taxonomy" id="2584085"/>
    <lineage>
        <taxon>Archaea</taxon>
        <taxon>Methanobacteriati</taxon>
        <taxon>Methanobacteriota</taxon>
        <taxon>Stenosarchaea group</taxon>
        <taxon>Methanomicrobia</taxon>
        <taxon>Methanomicrobiales</taxon>
        <taxon>Methanomicrobiaceae</taxon>
        <taxon>Methanoculleus</taxon>
    </lineage>
</organism>
<dbReference type="SMART" id="SM00091">
    <property type="entry name" value="PAS"/>
    <property type="match status" value="2"/>
</dbReference>
<dbReference type="PROSITE" id="PS50113">
    <property type="entry name" value="PAC"/>
    <property type="match status" value="2"/>
</dbReference>
<dbReference type="SUPFAM" id="SSF55785">
    <property type="entry name" value="PYP-like sensor domain (PAS domain)"/>
    <property type="match status" value="2"/>
</dbReference>
<keyword evidence="1 7" id="KW-0597">Phosphoprotein</keyword>
<evidence type="ECO:0000259" key="11">
    <source>
        <dbReference type="PROSITE" id="PS50113"/>
    </source>
</evidence>
<dbReference type="InterPro" id="IPR035965">
    <property type="entry name" value="PAS-like_dom_sf"/>
</dbReference>
<dbReference type="PANTHER" id="PTHR43065">
    <property type="entry name" value="SENSOR HISTIDINE KINASE"/>
    <property type="match status" value="1"/>
</dbReference>
<dbReference type="Pfam" id="PF08448">
    <property type="entry name" value="PAS_4"/>
    <property type="match status" value="1"/>
</dbReference>
<keyword evidence="6" id="KW-0902">Two-component regulatory system</keyword>
<evidence type="ECO:0000313" key="13">
    <source>
        <dbReference type="Proteomes" id="UP001168338"/>
    </source>
</evidence>
<dbReference type="SUPFAM" id="SSF47384">
    <property type="entry name" value="Homodimeric domain of signal transducing histidine kinase"/>
    <property type="match status" value="1"/>
</dbReference>
<feature type="domain" description="PAC" evidence="11">
    <location>
        <begin position="375"/>
        <end position="427"/>
    </location>
</feature>
<dbReference type="InterPro" id="IPR000014">
    <property type="entry name" value="PAS"/>
</dbReference>
<dbReference type="Gene3D" id="3.30.450.20">
    <property type="entry name" value="PAS domain"/>
    <property type="match status" value="2"/>
</dbReference>
<keyword evidence="3" id="KW-0547">Nucleotide-binding</keyword>
<dbReference type="PROSITE" id="PS50110">
    <property type="entry name" value="RESPONSE_REGULATORY"/>
    <property type="match status" value="2"/>
</dbReference>
<dbReference type="Pfam" id="PF00072">
    <property type="entry name" value="Response_reg"/>
    <property type="match status" value="2"/>
</dbReference>
<dbReference type="InterPro" id="IPR003661">
    <property type="entry name" value="HisK_dim/P_dom"/>
</dbReference>
<feature type="domain" description="Response regulatory" evidence="9">
    <location>
        <begin position="674"/>
        <end position="794"/>
    </location>
</feature>
<keyword evidence="4" id="KW-0418">Kinase</keyword>
<comment type="caution">
    <text evidence="12">The sequence shown here is derived from an EMBL/GenBank/DDBJ whole genome shotgun (WGS) entry which is preliminary data.</text>
</comment>
<evidence type="ECO:0000256" key="6">
    <source>
        <dbReference type="ARBA" id="ARBA00023012"/>
    </source>
</evidence>
<evidence type="ECO:0000256" key="4">
    <source>
        <dbReference type="ARBA" id="ARBA00022777"/>
    </source>
</evidence>
<feature type="modified residue" description="4-aspartylphosphate" evidence="7">
    <location>
        <position position="54"/>
    </location>
</feature>
<evidence type="ECO:0000256" key="3">
    <source>
        <dbReference type="ARBA" id="ARBA00022741"/>
    </source>
</evidence>
<dbReference type="InterPro" id="IPR001789">
    <property type="entry name" value="Sig_transdc_resp-reg_receiver"/>
</dbReference>
<dbReference type="InterPro" id="IPR036890">
    <property type="entry name" value="HATPase_C_sf"/>
</dbReference>
<proteinExistence type="predicted"/>
<dbReference type="InterPro" id="IPR003594">
    <property type="entry name" value="HATPase_dom"/>
</dbReference>
<dbReference type="InterPro" id="IPR001610">
    <property type="entry name" value="PAC"/>
</dbReference>
<dbReference type="SMART" id="SM00387">
    <property type="entry name" value="HATPase_c"/>
    <property type="match status" value="1"/>
</dbReference>
<reference evidence="12" key="1">
    <citation type="submission" date="2019-05" db="EMBL/GenBank/DDBJ databases">
        <title>Methanoculleus sp. FWC-SCC1, a methanogenic archaeon isolated from deep marine cold seep.</title>
        <authorList>
            <person name="Chen Y.-W."/>
            <person name="Chen S.-C."/>
            <person name="Teng N.-H."/>
            <person name="Lai M.-C."/>
        </authorList>
    </citation>
    <scope>NUCLEOTIDE SEQUENCE</scope>
    <source>
        <strain evidence="12">FWC-SCC1</strain>
    </source>
</reference>
<dbReference type="CDD" id="cd00082">
    <property type="entry name" value="HisKA"/>
    <property type="match status" value="1"/>
</dbReference>
<dbReference type="PRINTS" id="PR00344">
    <property type="entry name" value="BCTRLSENSOR"/>
</dbReference>
<dbReference type="PROSITE" id="PS50109">
    <property type="entry name" value="HIS_KIN"/>
    <property type="match status" value="1"/>
</dbReference>
<dbReference type="Pfam" id="PF02518">
    <property type="entry name" value="HATPase_c"/>
    <property type="match status" value="1"/>
</dbReference>
<dbReference type="Proteomes" id="UP001168338">
    <property type="component" value="Unassembled WGS sequence"/>
</dbReference>
<dbReference type="CDD" id="cd00156">
    <property type="entry name" value="REC"/>
    <property type="match status" value="1"/>
</dbReference>
<evidence type="ECO:0000256" key="7">
    <source>
        <dbReference type="PROSITE-ProRule" id="PRU00169"/>
    </source>
</evidence>
<dbReference type="InterPro" id="IPR011006">
    <property type="entry name" value="CheY-like_superfamily"/>
</dbReference>
<dbReference type="CDD" id="cd17534">
    <property type="entry name" value="REC_DC-like"/>
    <property type="match status" value="1"/>
</dbReference>
<dbReference type="Pfam" id="PF00989">
    <property type="entry name" value="PAS"/>
    <property type="match status" value="1"/>
</dbReference>
<name>A0ABT8M7I0_9EURY</name>
<dbReference type="SMART" id="SM00448">
    <property type="entry name" value="REC"/>
    <property type="match status" value="2"/>
</dbReference>
<feature type="domain" description="PAS" evidence="10">
    <location>
        <begin position="301"/>
        <end position="386"/>
    </location>
</feature>
<dbReference type="SMART" id="SM00086">
    <property type="entry name" value="PAC"/>
    <property type="match status" value="2"/>
</dbReference>
<dbReference type="CDD" id="cd00130">
    <property type="entry name" value="PAS"/>
    <property type="match status" value="2"/>
</dbReference>
<dbReference type="EMBL" id="VCYH01000002">
    <property type="protein sequence ID" value="MDN7023883.1"/>
    <property type="molecule type" value="Genomic_DNA"/>
</dbReference>
<dbReference type="PROSITE" id="PS50112">
    <property type="entry name" value="PAS"/>
    <property type="match status" value="2"/>
</dbReference>
<evidence type="ECO:0000256" key="2">
    <source>
        <dbReference type="ARBA" id="ARBA00022679"/>
    </source>
</evidence>
<keyword evidence="13" id="KW-1185">Reference proteome</keyword>
<dbReference type="InterPro" id="IPR004358">
    <property type="entry name" value="Sig_transdc_His_kin-like_C"/>
</dbReference>
<evidence type="ECO:0000259" key="9">
    <source>
        <dbReference type="PROSITE" id="PS50110"/>
    </source>
</evidence>
<dbReference type="RefSeq" id="WP_301662969.1">
    <property type="nucleotide sequence ID" value="NZ_VCYH01000002.1"/>
</dbReference>
<feature type="domain" description="Histidine kinase" evidence="8">
    <location>
        <begin position="440"/>
        <end position="655"/>
    </location>
</feature>
<dbReference type="InterPro" id="IPR000700">
    <property type="entry name" value="PAS-assoc_C"/>
</dbReference>
<dbReference type="Gene3D" id="3.30.565.10">
    <property type="entry name" value="Histidine kinase-like ATPase, C-terminal domain"/>
    <property type="match status" value="1"/>
</dbReference>
<dbReference type="InterPro" id="IPR005467">
    <property type="entry name" value="His_kinase_dom"/>
</dbReference>